<dbReference type="Proteomes" id="UP001595847">
    <property type="component" value="Unassembled WGS sequence"/>
</dbReference>
<protein>
    <submittedName>
        <fullName evidence="2">Uncharacterized protein</fullName>
    </submittedName>
</protein>
<dbReference type="EMBL" id="JBHSBH010000013">
    <property type="protein sequence ID" value="MFC3998399.1"/>
    <property type="molecule type" value="Genomic_DNA"/>
</dbReference>
<keyword evidence="1" id="KW-0472">Membrane</keyword>
<keyword evidence="3" id="KW-1185">Reference proteome</keyword>
<accession>A0ABV8FSM8</accession>
<evidence type="ECO:0000256" key="1">
    <source>
        <dbReference type="SAM" id="Phobius"/>
    </source>
</evidence>
<proteinExistence type="predicted"/>
<dbReference type="RefSeq" id="WP_378536204.1">
    <property type="nucleotide sequence ID" value="NZ_JBHSBH010000013.1"/>
</dbReference>
<keyword evidence="1" id="KW-1133">Transmembrane helix</keyword>
<evidence type="ECO:0000313" key="2">
    <source>
        <dbReference type="EMBL" id="MFC3998399.1"/>
    </source>
</evidence>
<reference evidence="3" key="1">
    <citation type="journal article" date="2019" name="Int. J. Syst. Evol. Microbiol.">
        <title>The Global Catalogue of Microorganisms (GCM) 10K type strain sequencing project: providing services to taxonomists for standard genome sequencing and annotation.</title>
        <authorList>
            <consortium name="The Broad Institute Genomics Platform"/>
            <consortium name="The Broad Institute Genome Sequencing Center for Infectious Disease"/>
            <person name="Wu L."/>
            <person name="Ma J."/>
        </authorList>
    </citation>
    <scope>NUCLEOTIDE SEQUENCE [LARGE SCALE GENOMIC DNA]</scope>
    <source>
        <strain evidence="3">TBRC 1826</strain>
    </source>
</reference>
<keyword evidence="1" id="KW-0812">Transmembrane</keyword>
<feature type="transmembrane region" description="Helical" evidence="1">
    <location>
        <begin position="12"/>
        <end position="33"/>
    </location>
</feature>
<gene>
    <name evidence="2" type="ORF">ACFOVU_20910</name>
</gene>
<feature type="transmembrane region" description="Helical" evidence="1">
    <location>
        <begin position="39"/>
        <end position="61"/>
    </location>
</feature>
<feature type="transmembrane region" description="Helical" evidence="1">
    <location>
        <begin position="93"/>
        <end position="110"/>
    </location>
</feature>
<organism evidence="2 3">
    <name type="scientific">Nocardiopsis sediminis</name>
    <dbReference type="NCBI Taxonomy" id="1778267"/>
    <lineage>
        <taxon>Bacteria</taxon>
        <taxon>Bacillati</taxon>
        <taxon>Actinomycetota</taxon>
        <taxon>Actinomycetes</taxon>
        <taxon>Streptosporangiales</taxon>
        <taxon>Nocardiopsidaceae</taxon>
        <taxon>Nocardiopsis</taxon>
    </lineage>
</organism>
<name>A0ABV8FSM8_9ACTN</name>
<evidence type="ECO:0000313" key="3">
    <source>
        <dbReference type="Proteomes" id="UP001595847"/>
    </source>
</evidence>
<comment type="caution">
    <text evidence="2">The sequence shown here is derived from an EMBL/GenBank/DDBJ whole genome shotgun (WGS) entry which is preliminary data.</text>
</comment>
<sequence length="120" mass="12684">MSTAAMPTELKTVRVLLFVISGIGLSLFAVAIVRTADQATLLIAYVAYVLQAVLTLILGFLLAPGRAWLIYAVPAYAAVAMLATLTTILGGDFGALTQLILPALICYLTLRPGSRAYLRG</sequence>
<feature type="transmembrane region" description="Helical" evidence="1">
    <location>
        <begin position="68"/>
        <end position="87"/>
    </location>
</feature>